<evidence type="ECO:0000256" key="3">
    <source>
        <dbReference type="ARBA" id="ARBA00022528"/>
    </source>
</evidence>
<evidence type="ECO:0000256" key="10">
    <source>
        <dbReference type="SAM" id="MobiDB-lite"/>
    </source>
</evidence>
<evidence type="ECO:0000256" key="1">
    <source>
        <dbReference type="ARBA" id="ARBA00004141"/>
    </source>
</evidence>
<evidence type="ECO:0000256" key="6">
    <source>
        <dbReference type="ARBA" id="ARBA00022989"/>
    </source>
</evidence>
<evidence type="ECO:0000256" key="9">
    <source>
        <dbReference type="ARBA" id="ARBA00037956"/>
    </source>
</evidence>
<keyword evidence="3" id="KW-0150">Chloroplast</keyword>
<evidence type="ECO:0000313" key="12">
    <source>
        <dbReference type="Proteomes" id="UP001153076"/>
    </source>
</evidence>
<gene>
    <name evidence="11" type="ORF">Cgig2_003558</name>
</gene>
<comment type="caution">
    <text evidence="11">The sequence shown here is derived from an EMBL/GenBank/DDBJ whole genome shotgun (WGS) entry which is preliminary data.</text>
</comment>
<sequence>MAMQMQALLGCPAGHLANGSRMTRMTFPLGGVSVSLLGKRSLLVNCMAKEEEEIEDQSKATSTLPKSSATESKSMSTSTSSKSGPTQSEKKGNTSWTDLLAFSGPAPERINGRLAMVGLMTALGVELSKGSGLFAQVWDGGALWFLGTSIVLSIVSLVPLLNGDNPEEDDDGWFNSDAELLNGRLAMLGILALGLIEYVKGGALI</sequence>
<dbReference type="InterPro" id="IPR022796">
    <property type="entry name" value="Chloroa_b-bind"/>
</dbReference>
<organism evidence="11 12">
    <name type="scientific">Carnegiea gigantea</name>
    <dbReference type="NCBI Taxonomy" id="171969"/>
    <lineage>
        <taxon>Eukaryota</taxon>
        <taxon>Viridiplantae</taxon>
        <taxon>Streptophyta</taxon>
        <taxon>Embryophyta</taxon>
        <taxon>Tracheophyta</taxon>
        <taxon>Spermatophyta</taxon>
        <taxon>Magnoliopsida</taxon>
        <taxon>eudicotyledons</taxon>
        <taxon>Gunneridae</taxon>
        <taxon>Pentapetalae</taxon>
        <taxon>Caryophyllales</taxon>
        <taxon>Cactineae</taxon>
        <taxon>Cactaceae</taxon>
        <taxon>Cactoideae</taxon>
        <taxon>Echinocereeae</taxon>
        <taxon>Carnegiea</taxon>
    </lineage>
</organism>
<evidence type="ECO:0000313" key="11">
    <source>
        <dbReference type="EMBL" id="KAJ8427254.1"/>
    </source>
</evidence>
<feature type="region of interest" description="Disordered" evidence="10">
    <location>
        <begin position="54"/>
        <end position="95"/>
    </location>
</feature>
<comment type="subcellular location">
    <subcellularLocation>
        <location evidence="1">Membrane</location>
        <topology evidence="1">Multi-pass membrane protein</topology>
    </subcellularLocation>
    <subcellularLocation>
        <location evidence="2">Plastid</location>
        <location evidence="2">Chloroplast</location>
    </subcellularLocation>
</comment>
<keyword evidence="7" id="KW-0793">Thylakoid</keyword>
<keyword evidence="8" id="KW-0472">Membrane</keyword>
<dbReference type="PANTHER" id="PTHR14154">
    <property type="entry name" value="UPF0041 BRAIN PROTEIN 44-RELATED"/>
    <property type="match status" value="1"/>
</dbReference>
<accession>A0A9Q1GY15</accession>
<evidence type="ECO:0008006" key="13">
    <source>
        <dbReference type="Google" id="ProtNLM"/>
    </source>
</evidence>
<evidence type="ECO:0000256" key="7">
    <source>
        <dbReference type="ARBA" id="ARBA00023078"/>
    </source>
</evidence>
<reference evidence="11" key="1">
    <citation type="submission" date="2022-04" db="EMBL/GenBank/DDBJ databases">
        <title>Carnegiea gigantea Genome sequencing and assembly v2.</title>
        <authorList>
            <person name="Copetti D."/>
            <person name="Sanderson M.J."/>
            <person name="Burquez A."/>
            <person name="Wojciechowski M.F."/>
        </authorList>
    </citation>
    <scope>NUCLEOTIDE SEQUENCE</scope>
    <source>
        <strain evidence="11">SGP5-SGP5p</strain>
        <tissue evidence="11">Aerial part</tissue>
    </source>
</reference>
<dbReference type="GO" id="GO:0016020">
    <property type="term" value="C:membrane"/>
    <property type="evidence" value="ECO:0007669"/>
    <property type="project" value="UniProtKB-SubCell"/>
</dbReference>
<dbReference type="GO" id="GO:0009507">
    <property type="term" value="C:chloroplast"/>
    <property type="evidence" value="ECO:0007669"/>
    <property type="project" value="UniProtKB-SubCell"/>
</dbReference>
<evidence type="ECO:0000256" key="5">
    <source>
        <dbReference type="ARBA" id="ARBA00022692"/>
    </source>
</evidence>
<keyword evidence="12" id="KW-1185">Reference proteome</keyword>
<keyword evidence="5" id="KW-0812">Transmembrane</keyword>
<evidence type="ECO:0000256" key="8">
    <source>
        <dbReference type="ARBA" id="ARBA00023136"/>
    </source>
</evidence>
<dbReference type="Proteomes" id="UP001153076">
    <property type="component" value="Unassembled WGS sequence"/>
</dbReference>
<evidence type="ECO:0000256" key="2">
    <source>
        <dbReference type="ARBA" id="ARBA00004229"/>
    </source>
</evidence>
<comment type="similarity">
    <text evidence="9">Belongs to the ELIP/psbS family.</text>
</comment>
<dbReference type="AlphaFoldDB" id="A0A9Q1GY15"/>
<dbReference type="SUPFAM" id="SSF103511">
    <property type="entry name" value="Chlorophyll a-b binding protein"/>
    <property type="match status" value="1"/>
</dbReference>
<name>A0A9Q1GY15_9CARY</name>
<proteinExistence type="inferred from homology"/>
<keyword evidence="4" id="KW-0934">Plastid</keyword>
<evidence type="ECO:0000256" key="4">
    <source>
        <dbReference type="ARBA" id="ARBA00022640"/>
    </source>
</evidence>
<dbReference type="EMBL" id="JAKOGI010001165">
    <property type="protein sequence ID" value="KAJ8427254.1"/>
    <property type="molecule type" value="Genomic_DNA"/>
</dbReference>
<dbReference type="OrthoDB" id="513190at2759"/>
<protein>
    <recommendedName>
        <fullName evidence="13">Early light-induced protein</fullName>
    </recommendedName>
</protein>
<feature type="compositionally biased region" description="Low complexity" evidence="10">
    <location>
        <begin position="66"/>
        <end position="83"/>
    </location>
</feature>
<dbReference type="Pfam" id="PF00504">
    <property type="entry name" value="Chloroa_b-bind"/>
    <property type="match status" value="1"/>
</dbReference>
<keyword evidence="6" id="KW-1133">Transmembrane helix</keyword>